<sequence>MLTDDPVSHKACGNSIPFTVHGIANCPGSLFFFNIILILIFSLASQNILLMSSSSSLVSLKNIHNLVLPVGTLSSSIGFSPSSEGVLTISGGFSEGNRCSSIDRRWRWLIDGGFCLSIDGGVIASSDSVGVIGRCSGDPVDRFGLSGVDRCLKSGHQTQGLQPPEHLSSYLLHYADDPPSHAGHHYYLVQVPNSQPCLATQYRSMSGMEYRSMSDGRCRSMEDECLRLMVVGEYRSTGLVSGSTVVERNRTTNRCCCRSVRSTLLCGLNAPNLQDLKVSIDDPIGISIDTPFAPSIDYSIMISIDAFQVKLYARVE</sequence>
<proteinExistence type="predicted"/>
<gene>
    <name evidence="2" type="ORF">F2Q70_00018150</name>
</gene>
<reference evidence="2" key="1">
    <citation type="submission" date="2019-12" db="EMBL/GenBank/DDBJ databases">
        <title>Genome sequencing and annotation of Brassica cretica.</title>
        <authorList>
            <person name="Studholme D.J."/>
            <person name="Sarris P.F."/>
        </authorList>
    </citation>
    <scope>NUCLEOTIDE SEQUENCE</scope>
    <source>
        <strain evidence="2">PFS-102/07</strain>
        <tissue evidence="2">Leaf</tissue>
    </source>
</reference>
<evidence type="ECO:0000256" key="1">
    <source>
        <dbReference type="SAM" id="Phobius"/>
    </source>
</evidence>
<evidence type="ECO:0000313" key="2">
    <source>
        <dbReference type="EMBL" id="KAF2562444.1"/>
    </source>
</evidence>
<keyword evidence="1" id="KW-0812">Transmembrane</keyword>
<dbReference type="AlphaFoldDB" id="A0A8S9HXP9"/>
<name>A0A8S9HXP9_BRACR</name>
<keyword evidence="1" id="KW-0472">Membrane</keyword>
<dbReference type="EMBL" id="QGKY02001250">
    <property type="protein sequence ID" value="KAF2562444.1"/>
    <property type="molecule type" value="Genomic_DNA"/>
</dbReference>
<accession>A0A8S9HXP9</accession>
<comment type="caution">
    <text evidence="2">The sequence shown here is derived from an EMBL/GenBank/DDBJ whole genome shotgun (WGS) entry which is preliminary data.</text>
</comment>
<keyword evidence="1" id="KW-1133">Transmembrane helix</keyword>
<protein>
    <submittedName>
        <fullName evidence="2">Uncharacterized protein</fullName>
    </submittedName>
</protein>
<organism evidence="2">
    <name type="scientific">Brassica cretica</name>
    <name type="common">Mustard</name>
    <dbReference type="NCBI Taxonomy" id="69181"/>
    <lineage>
        <taxon>Eukaryota</taxon>
        <taxon>Viridiplantae</taxon>
        <taxon>Streptophyta</taxon>
        <taxon>Embryophyta</taxon>
        <taxon>Tracheophyta</taxon>
        <taxon>Spermatophyta</taxon>
        <taxon>Magnoliopsida</taxon>
        <taxon>eudicotyledons</taxon>
        <taxon>Gunneridae</taxon>
        <taxon>Pentapetalae</taxon>
        <taxon>rosids</taxon>
        <taxon>malvids</taxon>
        <taxon>Brassicales</taxon>
        <taxon>Brassicaceae</taxon>
        <taxon>Brassiceae</taxon>
        <taxon>Brassica</taxon>
    </lineage>
</organism>
<feature type="transmembrane region" description="Helical" evidence="1">
    <location>
        <begin position="30"/>
        <end position="51"/>
    </location>
</feature>